<dbReference type="PANTHER" id="PTHR42951:SF4">
    <property type="entry name" value="ACYL-COENZYME A THIOESTERASE MBLAC2"/>
    <property type="match status" value="1"/>
</dbReference>
<dbReference type="InterPro" id="IPR050855">
    <property type="entry name" value="NDM-1-like"/>
</dbReference>
<evidence type="ECO:0000313" key="5">
    <source>
        <dbReference type="Proteomes" id="UP001431449"/>
    </source>
</evidence>
<keyword evidence="5" id="KW-1185">Reference proteome</keyword>
<evidence type="ECO:0000313" key="4">
    <source>
        <dbReference type="EMBL" id="MCK7592487.1"/>
    </source>
</evidence>
<protein>
    <submittedName>
        <fullName evidence="4">MBL fold metallo-hydrolase</fullName>
    </submittedName>
</protein>
<dbReference type="SMART" id="SM00849">
    <property type="entry name" value="Lactamase_B"/>
    <property type="match status" value="1"/>
</dbReference>
<evidence type="ECO:0000256" key="2">
    <source>
        <dbReference type="SAM" id="SignalP"/>
    </source>
</evidence>
<accession>A0ABT0GDR6</accession>
<feature type="chain" id="PRO_5046073760" evidence="2">
    <location>
        <begin position="24"/>
        <end position="324"/>
    </location>
</feature>
<feature type="signal peptide" evidence="2">
    <location>
        <begin position="1"/>
        <end position="23"/>
    </location>
</feature>
<reference evidence="4" key="1">
    <citation type="submission" date="2022-04" db="EMBL/GenBank/DDBJ databases">
        <title>Lysobacter sp. CAU 1642 isolated from sea sand.</title>
        <authorList>
            <person name="Kim W."/>
        </authorList>
    </citation>
    <scope>NUCLEOTIDE SEQUENCE</scope>
    <source>
        <strain evidence="4">CAU 1642</strain>
    </source>
</reference>
<comment type="similarity">
    <text evidence="1">Belongs to the metallo-beta-lactamase superfamily. Class-B beta-lactamase family.</text>
</comment>
<evidence type="ECO:0000259" key="3">
    <source>
        <dbReference type="SMART" id="SM00849"/>
    </source>
</evidence>
<dbReference type="PANTHER" id="PTHR42951">
    <property type="entry name" value="METALLO-BETA-LACTAMASE DOMAIN-CONTAINING"/>
    <property type="match status" value="1"/>
</dbReference>
<evidence type="ECO:0000256" key="1">
    <source>
        <dbReference type="ARBA" id="ARBA00005250"/>
    </source>
</evidence>
<dbReference type="EMBL" id="JALNMH010000001">
    <property type="protein sequence ID" value="MCK7592487.1"/>
    <property type="molecule type" value="Genomic_DNA"/>
</dbReference>
<name>A0ABT0GDR6_9GAMM</name>
<dbReference type="Gene3D" id="3.60.15.10">
    <property type="entry name" value="Ribonuclease Z/Hydroxyacylglutathione hydrolase-like"/>
    <property type="match status" value="1"/>
</dbReference>
<sequence length="324" mass="34711">MGKTWAKALWAAALCAGAGIAAAQDAVDLGEGYTLLPGRFVAGEQPDANSVLIKAPQGVIVFDAGRSVAHTQRILDRLAAESNAPILVNSHWHLDHAGGLGAIRKAHPGALLFASDAAIRNVGAPYLAAYREELVAGLKNPEEPVPEDAKARAELALIGASIAFYPTNNVPRSRDVELAGRSLHLGLASAISGGDVWLRDDEAGLLLAGDLVTLPAPMLDTACAEILVDDLNVLWAQDFERLVPGHGRVIDRDEFRIWQLAYEDLLKCSKGRKSAESCRDGWLKDVRKLDLSDADKALATQILDHAIPNLIRDKAVQGKYCEGR</sequence>
<dbReference type="InterPro" id="IPR001279">
    <property type="entry name" value="Metallo-B-lactamas"/>
</dbReference>
<organism evidence="4 5">
    <name type="scientific">Pseudomarimonas salicorniae</name>
    <dbReference type="NCBI Taxonomy" id="2933270"/>
    <lineage>
        <taxon>Bacteria</taxon>
        <taxon>Pseudomonadati</taxon>
        <taxon>Pseudomonadota</taxon>
        <taxon>Gammaproteobacteria</taxon>
        <taxon>Lysobacterales</taxon>
        <taxon>Lysobacteraceae</taxon>
        <taxon>Pseudomarimonas</taxon>
    </lineage>
</organism>
<gene>
    <name evidence="4" type="ORF">M0G41_02255</name>
</gene>
<feature type="domain" description="Metallo-beta-lactamase" evidence="3">
    <location>
        <begin position="47"/>
        <end position="246"/>
    </location>
</feature>
<dbReference type="Proteomes" id="UP001431449">
    <property type="component" value="Unassembled WGS sequence"/>
</dbReference>
<dbReference type="RefSeq" id="WP_248204680.1">
    <property type="nucleotide sequence ID" value="NZ_JALNMH010000001.1"/>
</dbReference>
<comment type="caution">
    <text evidence="4">The sequence shown here is derived from an EMBL/GenBank/DDBJ whole genome shotgun (WGS) entry which is preliminary data.</text>
</comment>
<dbReference type="SUPFAM" id="SSF56281">
    <property type="entry name" value="Metallo-hydrolase/oxidoreductase"/>
    <property type="match status" value="1"/>
</dbReference>
<proteinExistence type="inferred from homology"/>
<dbReference type="InterPro" id="IPR036866">
    <property type="entry name" value="RibonucZ/Hydroxyglut_hydro"/>
</dbReference>
<dbReference type="Pfam" id="PF00753">
    <property type="entry name" value="Lactamase_B"/>
    <property type="match status" value="1"/>
</dbReference>
<keyword evidence="2" id="KW-0732">Signal</keyword>